<evidence type="ECO:0008006" key="3">
    <source>
        <dbReference type="Google" id="ProtNLM"/>
    </source>
</evidence>
<dbReference type="SUPFAM" id="SSF57850">
    <property type="entry name" value="RING/U-box"/>
    <property type="match status" value="1"/>
</dbReference>
<gene>
    <name evidence="1" type="ordered locus">VIT_03s0097g00370</name>
</gene>
<name>D7TY53_VITVI</name>
<protein>
    <recommendedName>
        <fullName evidence="3">IBR domain-containing protein</fullName>
    </recommendedName>
</protein>
<evidence type="ECO:0000313" key="1">
    <source>
        <dbReference type="EMBL" id="CBI35428.3"/>
    </source>
</evidence>
<proteinExistence type="predicted"/>
<dbReference type="Gene3D" id="1.20.120.1750">
    <property type="match status" value="1"/>
</dbReference>
<dbReference type="Proteomes" id="UP000009183">
    <property type="component" value="Chromosome 3"/>
</dbReference>
<dbReference type="HOGENOM" id="CLU_2311317_0_0_1"/>
<dbReference type="STRING" id="29760.D7TY53"/>
<keyword evidence="2" id="KW-1185">Reference proteome</keyword>
<reference evidence="2" key="1">
    <citation type="journal article" date="2007" name="Nature">
        <title>The grapevine genome sequence suggests ancestral hexaploidization in major angiosperm phyla.</title>
        <authorList>
            <consortium name="The French-Italian Public Consortium for Grapevine Genome Characterization."/>
            <person name="Jaillon O."/>
            <person name="Aury J.-M."/>
            <person name="Noel B."/>
            <person name="Policriti A."/>
            <person name="Clepet C."/>
            <person name="Casagrande A."/>
            <person name="Choisne N."/>
            <person name="Aubourg S."/>
            <person name="Vitulo N."/>
            <person name="Jubin C."/>
            <person name="Vezzi A."/>
            <person name="Legeai F."/>
            <person name="Hugueney P."/>
            <person name="Dasilva C."/>
            <person name="Horner D."/>
            <person name="Mica E."/>
            <person name="Jublot D."/>
            <person name="Poulain J."/>
            <person name="Bruyere C."/>
            <person name="Billault A."/>
            <person name="Segurens B."/>
            <person name="Gouyvenoux M."/>
            <person name="Ugarte E."/>
            <person name="Cattonaro F."/>
            <person name="Anthouard V."/>
            <person name="Vico V."/>
            <person name="Del Fabbro C."/>
            <person name="Alaux M."/>
            <person name="Di Gaspero G."/>
            <person name="Dumas V."/>
            <person name="Felice N."/>
            <person name="Paillard S."/>
            <person name="Juman I."/>
            <person name="Moroldo M."/>
            <person name="Scalabrin S."/>
            <person name="Canaguier A."/>
            <person name="Le Clainche I."/>
            <person name="Malacrida G."/>
            <person name="Durand E."/>
            <person name="Pesole G."/>
            <person name="Laucou V."/>
            <person name="Chatelet P."/>
            <person name="Merdinoglu D."/>
            <person name="Delledonne M."/>
            <person name="Pezzotti M."/>
            <person name="Lecharny A."/>
            <person name="Scarpelli C."/>
            <person name="Artiguenave F."/>
            <person name="Pe M.E."/>
            <person name="Valle G."/>
            <person name="Morgante M."/>
            <person name="Caboche M."/>
            <person name="Adam-Blondon A.-F."/>
            <person name="Weissenbach J."/>
            <person name="Quetier F."/>
            <person name="Wincker P."/>
        </authorList>
    </citation>
    <scope>NUCLEOTIDE SEQUENCE [LARGE SCALE GENOMIC DNA]</scope>
    <source>
        <strain evidence="2">cv. Pinot noir / PN40024</strain>
    </source>
</reference>
<accession>D7TY53</accession>
<dbReference type="PaxDb" id="29760-VIT_03s0097g00370.t01"/>
<evidence type="ECO:0000313" key="2">
    <source>
        <dbReference type="Proteomes" id="UP000009183"/>
    </source>
</evidence>
<dbReference type="EMBL" id="FN596261">
    <property type="protein sequence ID" value="CBI35428.3"/>
    <property type="molecule type" value="Genomic_DNA"/>
</dbReference>
<sequence length="100" mass="12152">MVTITNYFVYFPCYLSSNLHTQRFTLFFLSEEATLYCFCRCGYDFCYTCGAEWKNKKATCSCPLWDENNIWDEDDRDFDDEYYSEYEYFMLTKELVSVLH</sequence>
<dbReference type="InParanoid" id="D7TY53"/>
<dbReference type="AlphaFoldDB" id="D7TY53"/>
<organism evidence="1 2">
    <name type="scientific">Vitis vinifera</name>
    <name type="common">Grape</name>
    <dbReference type="NCBI Taxonomy" id="29760"/>
    <lineage>
        <taxon>Eukaryota</taxon>
        <taxon>Viridiplantae</taxon>
        <taxon>Streptophyta</taxon>
        <taxon>Embryophyta</taxon>
        <taxon>Tracheophyta</taxon>
        <taxon>Spermatophyta</taxon>
        <taxon>Magnoliopsida</taxon>
        <taxon>eudicotyledons</taxon>
        <taxon>Gunneridae</taxon>
        <taxon>Pentapetalae</taxon>
        <taxon>rosids</taxon>
        <taxon>Vitales</taxon>
        <taxon>Vitaceae</taxon>
        <taxon>Viteae</taxon>
        <taxon>Vitis</taxon>
    </lineage>
</organism>